<evidence type="ECO:0000313" key="3">
    <source>
        <dbReference type="EMBL" id="OJJ39905.1"/>
    </source>
</evidence>
<feature type="transmembrane region" description="Helical" evidence="2">
    <location>
        <begin position="189"/>
        <end position="210"/>
    </location>
</feature>
<dbReference type="VEuPathDB" id="FungiDB:ASPWEDRAFT_25697"/>
<protein>
    <recommendedName>
        <fullName evidence="5">Integral membrane protein</fullName>
    </recommendedName>
</protein>
<name>A0A1L9RYC4_ASPWE</name>
<organism evidence="3 4">
    <name type="scientific">Aspergillus wentii DTO 134E9</name>
    <dbReference type="NCBI Taxonomy" id="1073089"/>
    <lineage>
        <taxon>Eukaryota</taxon>
        <taxon>Fungi</taxon>
        <taxon>Dikarya</taxon>
        <taxon>Ascomycota</taxon>
        <taxon>Pezizomycotina</taxon>
        <taxon>Eurotiomycetes</taxon>
        <taxon>Eurotiomycetidae</taxon>
        <taxon>Eurotiales</taxon>
        <taxon>Aspergillaceae</taxon>
        <taxon>Aspergillus</taxon>
        <taxon>Aspergillus subgen. Cremei</taxon>
    </lineage>
</organism>
<dbReference type="RefSeq" id="XP_040693581.1">
    <property type="nucleotide sequence ID" value="XM_040832765.1"/>
</dbReference>
<feature type="region of interest" description="Disordered" evidence="1">
    <location>
        <begin position="140"/>
        <end position="164"/>
    </location>
</feature>
<dbReference type="Proteomes" id="UP000184383">
    <property type="component" value="Unassembled WGS sequence"/>
</dbReference>
<feature type="compositionally biased region" description="Polar residues" evidence="1">
    <location>
        <begin position="264"/>
        <end position="290"/>
    </location>
</feature>
<dbReference type="AlphaFoldDB" id="A0A1L9RYC4"/>
<keyword evidence="4" id="KW-1185">Reference proteome</keyword>
<gene>
    <name evidence="3" type="ORF">ASPWEDRAFT_25697</name>
</gene>
<evidence type="ECO:0000256" key="2">
    <source>
        <dbReference type="SAM" id="Phobius"/>
    </source>
</evidence>
<evidence type="ECO:0008006" key="5">
    <source>
        <dbReference type="Google" id="ProtNLM"/>
    </source>
</evidence>
<proteinExistence type="predicted"/>
<feature type="compositionally biased region" description="Basic and acidic residues" evidence="1">
    <location>
        <begin position="291"/>
        <end position="305"/>
    </location>
</feature>
<keyword evidence="2" id="KW-0472">Membrane</keyword>
<dbReference type="EMBL" id="KV878210">
    <property type="protein sequence ID" value="OJJ39905.1"/>
    <property type="molecule type" value="Genomic_DNA"/>
</dbReference>
<evidence type="ECO:0000256" key="1">
    <source>
        <dbReference type="SAM" id="MobiDB-lite"/>
    </source>
</evidence>
<feature type="region of interest" description="Disordered" evidence="1">
    <location>
        <begin position="264"/>
        <end position="305"/>
    </location>
</feature>
<reference evidence="4" key="1">
    <citation type="journal article" date="2017" name="Genome Biol.">
        <title>Comparative genomics reveals high biological diversity and specific adaptations in the industrially and medically important fungal genus Aspergillus.</title>
        <authorList>
            <person name="de Vries R.P."/>
            <person name="Riley R."/>
            <person name="Wiebenga A."/>
            <person name="Aguilar-Osorio G."/>
            <person name="Amillis S."/>
            <person name="Uchima C.A."/>
            <person name="Anderluh G."/>
            <person name="Asadollahi M."/>
            <person name="Askin M."/>
            <person name="Barry K."/>
            <person name="Battaglia E."/>
            <person name="Bayram O."/>
            <person name="Benocci T."/>
            <person name="Braus-Stromeyer S.A."/>
            <person name="Caldana C."/>
            <person name="Canovas D."/>
            <person name="Cerqueira G.C."/>
            <person name="Chen F."/>
            <person name="Chen W."/>
            <person name="Choi C."/>
            <person name="Clum A."/>
            <person name="Dos Santos R.A."/>
            <person name="Damasio A.R."/>
            <person name="Diallinas G."/>
            <person name="Emri T."/>
            <person name="Fekete E."/>
            <person name="Flipphi M."/>
            <person name="Freyberg S."/>
            <person name="Gallo A."/>
            <person name="Gournas C."/>
            <person name="Habgood R."/>
            <person name="Hainaut M."/>
            <person name="Harispe M.L."/>
            <person name="Henrissat B."/>
            <person name="Hilden K.S."/>
            <person name="Hope R."/>
            <person name="Hossain A."/>
            <person name="Karabika E."/>
            <person name="Karaffa L."/>
            <person name="Karanyi Z."/>
            <person name="Krasevec N."/>
            <person name="Kuo A."/>
            <person name="Kusch H."/>
            <person name="LaButti K."/>
            <person name="Lagendijk E.L."/>
            <person name="Lapidus A."/>
            <person name="Levasseur A."/>
            <person name="Lindquist E."/>
            <person name="Lipzen A."/>
            <person name="Logrieco A.F."/>
            <person name="MacCabe A."/>
            <person name="Maekelae M.R."/>
            <person name="Malavazi I."/>
            <person name="Melin P."/>
            <person name="Meyer V."/>
            <person name="Mielnichuk N."/>
            <person name="Miskei M."/>
            <person name="Molnar A.P."/>
            <person name="Mule G."/>
            <person name="Ngan C.Y."/>
            <person name="Orejas M."/>
            <person name="Orosz E."/>
            <person name="Ouedraogo J.P."/>
            <person name="Overkamp K.M."/>
            <person name="Park H.-S."/>
            <person name="Perrone G."/>
            <person name="Piumi F."/>
            <person name="Punt P.J."/>
            <person name="Ram A.F."/>
            <person name="Ramon A."/>
            <person name="Rauscher S."/>
            <person name="Record E."/>
            <person name="Riano-Pachon D.M."/>
            <person name="Robert V."/>
            <person name="Roehrig J."/>
            <person name="Ruller R."/>
            <person name="Salamov A."/>
            <person name="Salih N.S."/>
            <person name="Samson R.A."/>
            <person name="Sandor E."/>
            <person name="Sanguinetti M."/>
            <person name="Schuetze T."/>
            <person name="Sepcic K."/>
            <person name="Shelest E."/>
            <person name="Sherlock G."/>
            <person name="Sophianopoulou V."/>
            <person name="Squina F.M."/>
            <person name="Sun H."/>
            <person name="Susca A."/>
            <person name="Todd R.B."/>
            <person name="Tsang A."/>
            <person name="Unkles S.E."/>
            <person name="van de Wiele N."/>
            <person name="van Rossen-Uffink D."/>
            <person name="Oliveira J.V."/>
            <person name="Vesth T.C."/>
            <person name="Visser J."/>
            <person name="Yu J.-H."/>
            <person name="Zhou M."/>
            <person name="Andersen M.R."/>
            <person name="Archer D.B."/>
            <person name="Baker S.E."/>
            <person name="Benoit I."/>
            <person name="Brakhage A.A."/>
            <person name="Braus G.H."/>
            <person name="Fischer R."/>
            <person name="Frisvad J.C."/>
            <person name="Goldman G.H."/>
            <person name="Houbraken J."/>
            <person name="Oakley B."/>
            <person name="Pocsi I."/>
            <person name="Scazzocchio C."/>
            <person name="Seiboth B."/>
            <person name="vanKuyk P.A."/>
            <person name="Wortman J."/>
            <person name="Dyer P.S."/>
            <person name="Grigoriev I.V."/>
        </authorList>
    </citation>
    <scope>NUCLEOTIDE SEQUENCE [LARGE SCALE GENOMIC DNA]</scope>
    <source>
        <strain evidence="4">DTO 134E9</strain>
    </source>
</reference>
<dbReference type="GeneID" id="63748613"/>
<dbReference type="OrthoDB" id="5426355at2759"/>
<accession>A0A1L9RYC4</accession>
<evidence type="ECO:0000313" key="4">
    <source>
        <dbReference type="Proteomes" id="UP000184383"/>
    </source>
</evidence>
<feature type="compositionally biased region" description="Low complexity" evidence="1">
    <location>
        <begin position="148"/>
        <end position="164"/>
    </location>
</feature>
<keyword evidence="2" id="KW-0812">Transmembrane</keyword>
<sequence>MAHRRLAWTANNPVRAATTRPSFSLVSFVAIFSFILSLSTTVLAESSILLPSAASDSFPACGLSCSLLQQAQSGCVPPKAPENDKSVYVSCFCQSALISQLHNSPDGTCDDTCTSSSDRSLLQTWFNDYCSSGGNIKDDTSGDPVVNTPTTTADSPTDSSTMAASTATSSAAVKANSAPQSWWDGHYQWVIMVIVLIVAFTIIIIVGVWLKRRHAAKHPNLYHSTSGSGNSSGLLFNRAQDPTQLGARSQALAQPPLDYVHTDSVASSSRTEVMASKTRSNQPSRLQKTPESMDNRNVETREVLR</sequence>
<keyword evidence="2" id="KW-1133">Transmembrane helix</keyword>